<reference evidence="4" key="1">
    <citation type="submission" date="2011-03" db="EMBL/GenBank/DDBJ databases">
        <title>The genome sequence of Vavraia culicis strain floridensis.</title>
        <authorList>
            <consortium name="The Broad Institute Genome Sequencing Platform"/>
            <person name="Cuomo C."/>
            <person name="Becnel J."/>
            <person name="Sanscrainte N."/>
            <person name="Young S.K."/>
            <person name="Zeng Q."/>
            <person name="Gargeya S."/>
            <person name="Fitzgerald M."/>
            <person name="Haas B."/>
            <person name="Abouelleil A."/>
            <person name="Alvarado L."/>
            <person name="Arachchi H.M."/>
            <person name="Berlin A."/>
            <person name="Chapman S.B."/>
            <person name="Gearin G."/>
            <person name="Goldberg J."/>
            <person name="Griggs A."/>
            <person name="Gujja S."/>
            <person name="Hansen M."/>
            <person name="Heiman D."/>
            <person name="Howarth C."/>
            <person name="Larimer J."/>
            <person name="Lui A."/>
            <person name="MacDonald P.J.P."/>
            <person name="McCowen C."/>
            <person name="Montmayeur A."/>
            <person name="Murphy C."/>
            <person name="Neiman D."/>
            <person name="Pearson M."/>
            <person name="Priest M."/>
            <person name="Roberts A."/>
            <person name="Saif S."/>
            <person name="Shea T."/>
            <person name="Sisk P."/>
            <person name="Stolte C."/>
            <person name="Sykes S."/>
            <person name="Wortman J."/>
            <person name="Nusbaum C."/>
            <person name="Birren B."/>
        </authorList>
    </citation>
    <scope>NUCLEOTIDE SEQUENCE [LARGE SCALE GENOMIC DNA]</scope>
    <source>
        <strain evidence="4">floridensis</strain>
    </source>
</reference>
<name>L2GWH9_VAVCU</name>
<keyword evidence="4" id="KW-1185">Reference proteome</keyword>
<keyword evidence="1" id="KW-1133">Transmembrane helix</keyword>
<evidence type="ECO:0000256" key="2">
    <source>
        <dbReference type="SAM" id="SignalP"/>
    </source>
</evidence>
<feature type="transmembrane region" description="Helical" evidence="1">
    <location>
        <begin position="239"/>
        <end position="262"/>
    </location>
</feature>
<keyword evidence="1" id="KW-0812">Transmembrane</keyword>
<dbReference type="HOGENOM" id="CLU_928127_0_0_1"/>
<evidence type="ECO:0000313" key="3">
    <source>
        <dbReference type="EMBL" id="ELA47979.1"/>
    </source>
</evidence>
<feature type="chain" id="PRO_5003960072" evidence="2">
    <location>
        <begin position="23"/>
        <end position="300"/>
    </location>
</feature>
<protein>
    <submittedName>
        <fullName evidence="3">Uncharacterized protein</fullName>
    </submittedName>
</protein>
<dbReference type="GeneID" id="19878449"/>
<dbReference type="AlphaFoldDB" id="L2GWH9"/>
<dbReference type="InParanoid" id="L2GWH9"/>
<sequence length="300" mass="34025">MLAALLCLKHGLGIFLGCKVYASNLMKANSHSYDEMQPKKYLMINQFCRKVCFKLKKKPLNFDTVIDQEISMKQKKDDVFNNVSTFKRTKEIPDDVNGHKKIENKTGIKQKSIIAQLKDKMPYKEKMKDVNKILKDRNRLVTRSRENTGKISLKKHMKGGYNAENKESRVSGKEEQIDNTMVFDSDYKDILKPKVHLDVVEYGKSIISGSNTKQTPNLRPKTTADVVASFALHTATTDIGLFILTAVAESLFLIFSILILALDKDESMSTNGYSGNSMYQSNGVSRPNILEYFGSYCHHC</sequence>
<evidence type="ECO:0000313" key="4">
    <source>
        <dbReference type="Proteomes" id="UP000011081"/>
    </source>
</evidence>
<dbReference type="VEuPathDB" id="MicrosporidiaDB:VCUG_00562"/>
<dbReference type="Proteomes" id="UP000011081">
    <property type="component" value="Unassembled WGS sequence"/>
</dbReference>
<dbReference type="EMBL" id="GL877409">
    <property type="protein sequence ID" value="ELA47979.1"/>
    <property type="molecule type" value="Genomic_DNA"/>
</dbReference>
<dbReference type="RefSeq" id="XP_008073582.1">
    <property type="nucleotide sequence ID" value="XM_008075391.1"/>
</dbReference>
<keyword evidence="1" id="KW-0472">Membrane</keyword>
<proteinExistence type="predicted"/>
<gene>
    <name evidence="3" type="ORF">VCUG_00562</name>
</gene>
<organism evidence="3 4">
    <name type="scientific">Vavraia culicis (isolate floridensis)</name>
    <name type="common">Microsporidian parasite</name>
    <dbReference type="NCBI Taxonomy" id="948595"/>
    <lineage>
        <taxon>Eukaryota</taxon>
        <taxon>Fungi</taxon>
        <taxon>Fungi incertae sedis</taxon>
        <taxon>Microsporidia</taxon>
        <taxon>Pleistophoridae</taxon>
        <taxon>Vavraia</taxon>
    </lineage>
</organism>
<accession>L2GWH9</accession>
<feature type="signal peptide" evidence="2">
    <location>
        <begin position="1"/>
        <end position="22"/>
    </location>
</feature>
<keyword evidence="2" id="KW-0732">Signal</keyword>
<evidence type="ECO:0000256" key="1">
    <source>
        <dbReference type="SAM" id="Phobius"/>
    </source>
</evidence>